<keyword evidence="2" id="KW-1133">Transmembrane helix</keyword>
<dbReference type="RefSeq" id="XP_002141837.1">
    <property type="nucleotide sequence ID" value="XM_002141801.1"/>
</dbReference>
<evidence type="ECO:0000313" key="5">
    <source>
        <dbReference type="Proteomes" id="UP000001460"/>
    </source>
</evidence>
<feature type="transmembrane region" description="Helical" evidence="2">
    <location>
        <begin position="464"/>
        <end position="485"/>
    </location>
</feature>
<sequence>MRILSLNLLRLPIFLIIYNLVTFCNCYNPDTSTIQPIPTLSDAIKPGNIPARVDLGTIDMLEAHNLYTAEVTLTKLLAAMKKQQELKEHEINIKAALASNLQKLNAINELMQTLVEYTAENLGSMVGELQNTVEMSEDTKTLFFEELNYKVIPVKKLPLAEYSQEELDIFAKFSASGDYQGLDCPLSCAPSVCDNQSNKVTHCFKAKTFKDGSISSECTPFTNMDTLTCPDGFVRCALAQPSRGNVYEVAVADKDKNGTSIAISGRNMHQCLRLLVVPHSISCSIDNIFSAIQESQRIIVPSGTSIYPLVYGDVVLFKNLQIKKVGDYQLCLLQFHQDPNTKGGSGTRILGSDTIGEINVVDPDSNAVVEHLNYGVNTTMSKVTDNIKSNKSDSKNDNSTYTESKNKELLPIDEITHTDIPEKNKTEQKELETDPKSEESTYFKEDVISNEESDDEANTKTNSIWYIVAIIIFLVIVGGPIYYYYYKHNIVKVEIPEQIPILDTESQNTTLTSRKTKRS</sequence>
<feature type="chain" id="PRO_5002839733" evidence="3">
    <location>
        <begin position="27"/>
        <end position="519"/>
    </location>
</feature>
<feature type="region of interest" description="Disordered" evidence="1">
    <location>
        <begin position="385"/>
        <end position="455"/>
    </location>
</feature>
<dbReference type="EMBL" id="DS989733">
    <property type="protein sequence ID" value="EEA07488.1"/>
    <property type="molecule type" value="Genomic_DNA"/>
</dbReference>
<organism evidence="4 5">
    <name type="scientific">Cryptosporidium muris (strain RN66)</name>
    <dbReference type="NCBI Taxonomy" id="441375"/>
    <lineage>
        <taxon>Eukaryota</taxon>
        <taxon>Sar</taxon>
        <taxon>Alveolata</taxon>
        <taxon>Apicomplexa</taxon>
        <taxon>Conoidasida</taxon>
        <taxon>Coccidia</taxon>
        <taxon>Eucoccidiorida</taxon>
        <taxon>Eimeriorina</taxon>
        <taxon>Cryptosporidiidae</taxon>
        <taxon>Cryptosporidium</taxon>
    </lineage>
</organism>
<dbReference type="Proteomes" id="UP000001460">
    <property type="component" value="Unassembled WGS sequence"/>
</dbReference>
<feature type="compositionally biased region" description="Basic and acidic residues" evidence="1">
    <location>
        <begin position="404"/>
        <end position="447"/>
    </location>
</feature>
<reference evidence="4" key="1">
    <citation type="submission" date="2008-06" db="EMBL/GenBank/DDBJ databases">
        <authorList>
            <person name="Lorenzi H."/>
            <person name="Inman J."/>
            <person name="Miller J."/>
            <person name="Schobel S."/>
            <person name="Amedeo P."/>
            <person name="Caler E.V."/>
            <person name="da Silva J."/>
        </authorList>
    </citation>
    <scope>NUCLEOTIDE SEQUENCE [LARGE SCALE GENOMIC DNA]</scope>
    <source>
        <strain evidence="4">RN66</strain>
    </source>
</reference>
<evidence type="ECO:0000313" key="4">
    <source>
        <dbReference type="EMBL" id="EEA07488.1"/>
    </source>
</evidence>
<name>B6AGZ7_CRYMR</name>
<keyword evidence="2" id="KW-0472">Membrane</keyword>
<dbReference type="AlphaFoldDB" id="B6AGZ7"/>
<keyword evidence="5" id="KW-1185">Reference proteome</keyword>
<evidence type="ECO:0000256" key="1">
    <source>
        <dbReference type="SAM" id="MobiDB-lite"/>
    </source>
</evidence>
<gene>
    <name evidence="4" type="ORF">CMU_036620</name>
</gene>
<feature type="signal peptide" evidence="3">
    <location>
        <begin position="1"/>
        <end position="26"/>
    </location>
</feature>
<keyword evidence="3" id="KW-0732">Signal</keyword>
<evidence type="ECO:0000256" key="2">
    <source>
        <dbReference type="SAM" id="Phobius"/>
    </source>
</evidence>
<evidence type="ECO:0000256" key="3">
    <source>
        <dbReference type="SAM" id="SignalP"/>
    </source>
</evidence>
<dbReference type="GeneID" id="6996850"/>
<proteinExistence type="predicted"/>
<dbReference type="eggNOG" id="ENOG502S5EJ">
    <property type="taxonomic scope" value="Eukaryota"/>
</dbReference>
<keyword evidence="2" id="KW-0812">Transmembrane</keyword>
<accession>B6AGZ7</accession>
<protein>
    <submittedName>
        <fullName evidence="4">Uncharacterized protein</fullName>
    </submittedName>
</protein>
<dbReference type="VEuPathDB" id="CryptoDB:CMU_036620"/>
<dbReference type="OrthoDB" id="392870at2759"/>